<dbReference type="EMBL" id="BBNU01000021">
    <property type="protein sequence ID" value="GAL82070.1"/>
    <property type="molecule type" value="Genomic_DNA"/>
</dbReference>
<dbReference type="InterPro" id="IPR052369">
    <property type="entry name" value="UG_Glycosaminoglycan_Hydrolase"/>
</dbReference>
<dbReference type="SUPFAM" id="SSF48208">
    <property type="entry name" value="Six-hairpin glycosidases"/>
    <property type="match status" value="1"/>
</dbReference>
<evidence type="ECO:0000256" key="1">
    <source>
        <dbReference type="ARBA" id="ARBA00022801"/>
    </source>
</evidence>
<dbReference type="Proteomes" id="UP000029643">
    <property type="component" value="Unassembled WGS sequence"/>
</dbReference>
<sequence length="138" mass="15530">MYGYTVCYRYTKDKKYLGQAQKIATYILSYQGTPEDGIPYWDYDAPNIPDEPRDVSAAAVTASALTELDGYTTESYKAAIDKIMMSLATDEYTAKTGGNHEFLLKHSVGSIPHGNEIDVPLNYADYYYLEALVRNLEK</sequence>
<reference evidence="3 4" key="1">
    <citation type="journal article" date="2014" name="Genome Announc.">
        <title>Draft Genome Sequences of Marine Flavobacterium Algibacter lectus Strains SS8 and NR4.</title>
        <authorList>
            <person name="Takatani N."/>
            <person name="Nakanishi M."/>
            <person name="Meirelles P."/>
            <person name="Mino S."/>
            <person name="Suda W."/>
            <person name="Oshima K."/>
            <person name="Hattori M."/>
            <person name="Ohkuma M."/>
            <person name="Hosokawa M."/>
            <person name="Miyashita K."/>
            <person name="Thompson F.L."/>
            <person name="Niwa A."/>
            <person name="Sawabe T."/>
            <person name="Sawabe T."/>
        </authorList>
    </citation>
    <scope>NUCLEOTIDE SEQUENCE [LARGE SCALE GENOMIC DNA]</scope>
    <source>
        <strain evidence="4">JCM19274</strain>
    </source>
</reference>
<comment type="similarity">
    <text evidence="2">Belongs to the glycosyl hydrolase 88 family.</text>
</comment>
<accession>A0A090WYA0</accession>
<proteinExistence type="inferred from homology"/>
<dbReference type="AlphaFoldDB" id="A0A090WYA0"/>
<comment type="caution">
    <text evidence="3">The sequence shown here is derived from an EMBL/GenBank/DDBJ whole genome shotgun (WGS) entry which is preliminary data.</text>
</comment>
<evidence type="ECO:0000313" key="4">
    <source>
        <dbReference type="Proteomes" id="UP000029643"/>
    </source>
</evidence>
<protein>
    <submittedName>
        <fullName evidence="3">Glucuronyl hydrolase</fullName>
    </submittedName>
</protein>
<dbReference type="RefSeq" id="WP_227806496.1">
    <property type="nucleotide sequence ID" value="NZ_BBNU01000021.1"/>
</dbReference>
<dbReference type="InterPro" id="IPR008928">
    <property type="entry name" value="6-hairpin_glycosidase_sf"/>
</dbReference>
<dbReference type="PANTHER" id="PTHR36845:SF1">
    <property type="entry name" value="HYDROLASE, PUTATIVE (AFU_ORTHOLOGUE AFUA_7G05090)-RELATED"/>
    <property type="match status" value="1"/>
</dbReference>
<organism evidence="3 4">
    <name type="scientific">Algibacter lectus</name>
    <dbReference type="NCBI Taxonomy" id="221126"/>
    <lineage>
        <taxon>Bacteria</taxon>
        <taxon>Pseudomonadati</taxon>
        <taxon>Bacteroidota</taxon>
        <taxon>Flavobacteriia</taxon>
        <taxon>Flavobacteriales</taxon>
        <taxon>Flavobacteriaceae</taxon>
        <taxon>Algibacter</taxon>
    </lineage>
</organism>
<dbReference type="InterPro" id="IPR012341">
    <property type="entry name" value="6hp_glycosidase-like_sf"/>
</dbReference>
<dbReference type="GO" id="GO:0052757">
    <property type="term" value="F:chondroitin hydrolase activity"/>
    <property type="evidence" value="ECO:0007669"/>
    <property type="project" value="TreeGrafter"/>
</dbReference>
<dbReference type="GO" id="GO:0000272">
    <property type="term" value="P:polysaccharide catabolic process"/>
    <property type="evidence" value="ECO:0007669"/>
    <property type="project" value="TreeGrafter"/>
</dbReference>
<evidence type="ECO:0000313" key="3">
    <source>
        <dbReference type="EMBL" id="GAL82070.1"/>
    </source>
</evidence>
<gene>
    <name evidence="3" type="ORF">JCM19274_2781</name>
</gene>
<dbReference type="PANTHER" id="PTHR36845">
    <property type="entry name" value="HYDROLASE, PUTATIVE (AFU_ORTHOLOGUE AFUA_7G05090)-RELATED"/>
    <property type="match status" value="1"/>
</dbReference>
<evidence type="ECO:0000256" key="2">
    <source>
        <dbReference type="ARBA" id="ARBA00038358"/>
    </source>
</evidence>
<dbReference type="Gene3D" id="1.50.10.10">
    <property type="match status" value="1"/>
</dbReference>
<name>A0A090WYA0_9FLAO</name>
<keyword evidence="1 3" id="KW-0378">Hydrolase</keyword>